<name>X0VQU3_9ZZZZ</name>
<evidence type="ECO:0008006" key="2">
    <source>
        <dbReference type="Google" id="ProtNLM"/>
    </source>
</evidence>
<dbReference type="InterPro" id="IPR012337">
    <property type="entry name" value="RNaseH-like_sf"/>
</dbReference>
<dbReference type="GO" id="GO:0006364">
    <property type="term" value="P:rRNA processing"/>
    <property type="evidence" value="ECO:0007669"/>
    <property type="project" value="InterPro"/>
</dbReference>
<dbReference type="Gene3D" id="3.30.420.140">
    <property type="entry name" value="YqgF/RNase H-like domain"/>
    <property type="match status" value="1"/>
</dbReference>
<sequence>MAILGLDIGEKRIGVALANGLLAIPLTVIDITGEESDIEQLLALARERANSGL</sequence>
<evidence type="ECO:0000313" key="1">
    <source>
        <dbReference type="EMBL" id="GAG02936.1"/>
    </source>
</evidence>
<dbReference type="InterPro" id="IPR037027">
    <property type="entry name" value="YqgF/RNaseH-like_dom_sf"/>
</dbReference>
<comment type="caution">
    <text evidence="1">The sequence shown here is derived from an EMBL/GenBank/DDBJ whole genome shotgun (WGS) entry which is preliminary data.</text>
</comment>
<proteinExistence type="predicted"/>
<gene>
    <name evidence="1" type="ORF">S01H1_34347</name>
</gene>
<dbReference type="SUPFAM" id="SSF53098">
    <property type="entry name" value="Ribonuclease H-like"/>
    <property type="match status" value="1"/>
</dbReference>
<dbReference type="AlphaFoldDB" id="X0VQU3"/>
<dbReference type="Pfam" id="PF03652">
    <property type="entry name" value="RuvX"/>
    <property type="match status" value="1"/>
</dbReference>
<dbReference type="InterPro" id="IPR005227">
    <property type="entry name" value="YqgF"/>
</dbReference>
<protein>
    <recommendedName>
        <fullName evidence="2">YqgF/RNase H-like domain-containing protein</fullName>
    </recommendedName>
</protein>
<accession>X0VQU3</accession>
<dbReference type="EMBL" id="BARS01021379">
    <property type="protein sequence ID" value="GAG02936.1"/>
    <property type="molecule type" value="Genomic_DNA"/>
</dbReference>
<reference evidence="1" key="1">
    <citation type="journal article" date="2014" name="Front. Microbiol.">
        <title>High frequency of phylogenetically diverse reductive dehalogenase-homologous genes in deep subseafloor sedimentary metagenomes.</title>
        <authorList>
            <person name="Kawai M."/>
            <person name="Futagami T."/>
            <person name="Toyoda A."/>
            <person name="Takaki Y."/>
            <person name="Nishi S."/>
            <person name="Hori S."/>
            <person name="Arai W."/>
            <person name="Tsubouchi T."/>
            <person name="Morono Y."/>
            <person name="Uchiyama I."/>
            <person name="Ito T."/>
            <person name="Fujiyama A."/>
            <person name="Inagaki F."/>
            <person name="Takami H."/>
        </authorList>
    </citation>
    <scope>NUCLEOTIDE SEQUENCE</scope>
    <source>
        <strain evidence="1">Expedition CK06-06</strain>
    </source>
</reference>
<feature type="non-terminal residue" evidence="1">
    <location>
        <position position="53"/>
    </location>
</feature>
<organism evidence="1">
    <name type="scientific">marine sediment metagenome</name>
    <dbReference type="NCBI Taxonomy" id="412755"/>
    <lineage>
        <taxon>unclassified sequences</taxon>
        <taxon>metagenomes</taxon>
        <taxon>ecological metagenomes</taxon>
    </lineage>
</organism>